<dbReference type="InterPro" id="IPR035906">
    <property type="entry name" value="MetI-like_sf"/>
</dbReference>
<keyword evidence="5 7" id="KW-1133">Transmembrane helix</keyword>
<organism evidence="9 10">
    <name type="scientific">Paenibacillus albidus</name>
    <dbReference type="NCBI Taxonomy" id="2041023"/>
    <lineage>
        <taxon>Bacteria</taxon>
        <taxon>Bacillati</taxon>
        <taxon>Bacillota</taxon>
        <taxon>Bacilli</taxon>
        <taxon>Bacillales</taxon>
        <taxon>Paenibacillaceae</taxon>
        <taxon>Paenibacillus</taxon>
    </lineage>
</organism>
<feature type="transmembrane region" description="Helical" evidence="7">
    <location>
        <begin position="98"/>
        <end position="120"/>
    </location>
</feature>
<dbReference type="GO" id="GO:0055085">
    <property type="term" value="P:transmembrane transport"/>
    <property type="evidence" value="ECO:0007669"/>
    <property type="project" value="InterPro"/>
</dbReference>
<feature type="domain" description="ABC transmembrane type-1" evidence="8">
    <location>
        <begin position="95"/>
        <end position="311"/>
    </location>
</feature>
<dbReference type="InterPro" id="IPR050809">
    <property type="entry name" value="UgpAE/MalFG_permease"/>
</dbReference>
<feature type="transmembrane region" description="Helical" evidence="7">
    <location>
        <begin position="67"/>
        <end position="86"/>
    </location>
</feature>
<comment type="subcellular location">
    <subcellularLocation>
        <location evidence="1 7">Cell membrane</location>
        <topology evidence="1 7">Multi-pass membrane protein</topology>
    </subcellularLocation>
</comment>
<evidence type="ECO:0000256" key="5">
    <source>
        <dbReference type="ARBA" id="ARBA00022989"/>
    </source>
</evidence>
<evidence type="ECO:0000256" key="4">
    <source>
        <dbReference type="ARBA" id="ARBA00022692"/>
    </source>
</evidence>
<protein>
    <submittedName>
        <fullName evidence="9">Sugar ABC transporter permease</fullName>
    </submittedName>
</protein>
<dbReference type="PANTHER" id="PTHR43227:SF11">
    <property type="entry name" value="BLL4140 PROTEIN"/>
    <property type="match status" value="1"/>
</dbReference>
<dbReference type="GO" id="GO:0005886">
    <property type="term" value="C:plasma membrane"/>
    <property type="evidence" value="ECO:0007669"/>
    <property type="project" value="UniProtKB-SubCell"/>
</dbReference>
<dbReference type="InterPro" id="IPR000515">
    <property type="entry name" value="MetI-like"/>
</dbReference>
<evidence type="ECO:0000256" key="6">
    <source>
        <dbReference type="ARBA" id="ARBA00023136"/>
    </source>
</evidence>
<dbReference type="EMBL" id="BMKR01000005">
    <property type="protein sequence ID" value="GGF71651.1"/>
    <property type="molecule type" value="Genomic_DNA"/>
</dbReference>
<reference evidence="9" key="2">
    <citation type="submission" date="2020-09" db="EMBL/GenBank/DDBJ databases">
        <authorList>
            <person name="Sun Q."/>
            <person name="Zhou Y."/>
        </authorList>
    </citation>
    <scope>NUCLEOTIDE SEQUENCE</scope>
    <source>
        <strain evidence="9">CGMCC 1.16134</strain>
    </source>
</reference>
<feature type="transmembrane region" description="Helical" evidence="7">
    <location>
        <begin position="140"/>
        <end position="157"/>
    </location>
</feature>
<feature type="transmembrane region" description="Helical" evidence="7">
    <location>
        <begin position="238"/>
        <end position="258"/>
    </location>
</feature>
<keyword evidence="10" id="KW-1185">Reference proteome</keyword>
<proteinExistence type="inferred from homology"/>
<comment type="similarity">
    <text evidence="7">Belongs to the binding-protein-dependent transport system permease family.</text>
</comment>
<evidence type="ECO:0000256" key="3">
    <source>
        <dbReference type="ARBA" id="ARBA00022475"/>
    </source>
</evidence>
<feature type="transmembrane region" description="Helical" evidence="7">
    <location>
        <begin position="31"/>
        <end position="55"/>
    </location>
</feature>
<name>A0A917C499_9BACL</name>
<dbReference type="CDD" id="cd06261">
    <property type="entry name" value="TM_PBP2"/>
    <property type="match status" value="1"/>
</dbReference>
<dbReference type="AlphaFoldDB" id="A0A917C499"/>
<accession>A0A917C499</accession>
<gene>
    <name evidence="9" type="ORF">GCM10010912_15980</name>
</gene>
<evidence type="ECO:0000256" key="2">
    <source>
        <dbReference type="ARBA" id="ARBA00022448"/>
    </source>
</evidence>
<dbReference type="Gene3D" id="1.10.3720.10">
    <property type="entry name" value="MetI-like"/>
    <property type="match status" value="1"/>
</dbReference>
<dbReference type="RefSeq" id="WP_189023655.1">
    <property type="nucleotide sequence ID" value="NZ_BMKR01000005.1"/>
</dbReference>
<comment type="caution">
    <text evidence="9">The sequence shown here is derived from an EMBL/GenBank/DDBJ whole genome shotgun (WGS) entry which is preliminary data.</text>
</comment>
<dbReference type="SUPFAM" id="SSF161098">
    <property type="entry name" value="MetI-like"/>
    <property type="match status" value="1"/>
</dbReference>
<evidence type="ECO:0000256" key="1">
    <source>
        <dbReference type="ARBA" id="ARBA00004651"/>
    </source>
</evidence>
<evidence type="ECO:0000313" key="10">
    <source>
        <dbReference type="Proteomes" id="UP000637643"/>
    </source>
</evidence>
<evidence type="ECO:0000256" key="7">
    <source>
        <dbReference type="RuleBase" id="RU363032"/>
    </source>
</evidence>
<feature type="transmembrane region" description="Helical" evidence="7">
    <location>
        <begin position="289"/>
        <end position="311"/>
    </location>
</feature>
<keyword evidence="2 7" id="KW-0813">Transport</keyword>
<reference evidence="9" key="1">
    <citation type="journal article" date="2014" name="Int. J. Syst. Evol. Microbiol.">
        <title>Complete genome sequence of Corynebacterium casei LMG S-19264T (=DSM 44701T), isolated from a smear-ripened cheese.</title>
        <authorList>
            <consortium name="US DOE Joint Genome Institute (JGI-PGF)"/>
            <person name="Walter F."/>
            <person name="Albersmeier A."/>
            <person name="Kalinowski J."/>
            <person name="Ruckert C."/>
        </authorList>
    </citation>
    <scope>NUCLEOTIDE SEQUENCE</scope>
    <source>
        <strain evidence="9">CGMCC 1.16134</strain>
    </source>
</reference>
<dbReference type="Proteomes" id="UP000637643">
    <property type="component" value="Unassembled WGS sequence"/>
</dbReference>
<dbReference type="PANTHER" id="PTHR43227">
    <property type="entry name" value="BLL4140 PROTEIN"/>
    <property type="match status" value="1"/>
</dbReference>
<sequence length="320" mass="36280">MRVELASSSFKNKQAKRDKGETWRRLKSAKYLYLMLIPACVWVIAFAYAPMFGLYMAFVNYQPGGEFWSQFFTSKFVGLDWFVYFYNSGDFLRLMRNTLLSSAMTILISFPAPIIIALALNEVKNKFFKKTVQSVAYLPYFVSWVIAANIFITLLSSDGMVNGMLKSLGLIDESILFFQEKNYFWSIVASANTWKSMGYNSIIYLAAIAGINPEQYEASTVDGANKWKQMLHITLPSLKPTAIILLILAVANVMNTGFDQYYLMQNESIMATADVIDTYTYRYGLSQGMFSYAAAVGLFKSVVSIILLTTINKVFKRALF</sequence>
<evidence type="ECO:0000313" key="9">
    <source>
        <dbReference type="EMBL" id="GGF71651.1"/>
    </source>
</evidence>
<keyword evidence="4 7" id="KW-0812">Transmembrane</keyword>
<keyword evidence="3" id="KW-1003">Cell membrane</keyword>
<dbReference type="PROSITE" id="PS50928">
    <property type="entry name" value="ABC_TM1"/>
    <property type="match status" value="1"/>
</dbReference>
<dbReference type="Pfam" id="PF00528">
    <property type="entry name" value="BPD_transp_1"/>
    <property type="match status" value="1"/>
</dbReference>
<keyword evidence="6 7" id="KW-0472">Membrane</keyword>
<evidence type="ECO:0000259" key="8">
    <source>
        <dbReference type="PROSITE" id="PS50928"/>
    </source>
</evidence>